<accession>A0A6L7F4C7</accession>
<dbReference type="GO" id="GO:0071949">
    <property type="term" value="F:FAD binding"/>
    <property type="evidence" value="ECO:0007669"/>
    <property type="project" value="InterPro"/>
</dbReference>
<dbReference type="GO" id="GO:0009882">
    <property type="term" value="F:blue light photoreceptor activity"/>
    <property type="evidence" value="ECO:0007669"/>
    <property type="project" value="InterPro"/>
</dbReference>
<dbReference type="InterPro" id="IPR036046">
    <property type="entry name" value="Acylphosphatase-like_dom_sf"/>
</dbReference>
<feature type="domain" description="BLUF" evidence="1">
    <location>
        <begin position="1"/>
        <end position="92"/>
    </location>
</feature>
<proteinExistence type="predicted"/>
<gene>
    <name evidence="2" type="ORF">GRQ65_21625</name>
</gene>
<dbReference type="SMART" id="SM01034">
    <property type="entry name" value="BLUF"/>
    <property type="match status" value="1"/>
</dbReference>
<evidence type="ECO:0000313" key="3">
    <source>
        <dbReference type="Proteomes" id="UP000473325"/>
    </source>
</evidence>
<protein>
    <submittedName>
        <fullName evidence="2">Blue light sensor protein</fullName>
    </submittedName>
</protein>
<dbReference type="RefSeq" id="WP_160880091.1">
    <property type="nucleotide sequence ID" value="NZ_WUEK01000019.1"/>
</dbReference>
<comment type="caution">
    <text evidence="2">The sequence shown here is derived from an EMBL/GenBank/DDBJ whole genome shotgun (WGS) entry which is preliminary data.</text>
</comment>
<sequence length="135" mass="15012">MISLTYVSTADPSLTSEHLLELLRSWRPVNASHDLTGMLLYSEGNVIQTLEGPEDSVDTMYDTIAADGRHHGVIVLHREEVAERAFPDWSMGFGRYDQAAGIDVDGVNGFLRESTEDPQSGSALRLLEIFRSTMR</sequence>
<dbReference type="PROSITE" id="PS50925">
    <property type="entry name" value="BLUF"/>
    <property type="match status" value="1"/>
</dbReference>
<name>A0A6L7F4C7_9ACTN</name>
<dbReference type="InterPro" id="IPR007024">
    <property type="entry name" value="BLUF_domain"/>
</dbReference>
<reference evidence="2 3" key="1">
    <citation type="submission" date="2019-12" db="EMBL/GenBank/DDBJ databases">
        <authorList>
            <person name="Kun Z."/>
        </authorList>
    </citation>
    <scope>NUCLEOTIDE SEQUENCE [LARGE SCALE GENOMIC DNA]</scope>
    <source>
        <strain evidence="2 3">YIM 123512</strain>
    </source>
</reference>
<organism evidence="2 3">
    <name type="scientific">Nocardioides flavescens</name>
    <dbReference type="NCBI Taxonomy" id="2691959"/>
    <lineage>
        <taxon>Bacteria</taxon>
        <taxon>Bacillati</taxon>
        <taxon>Actinomycetota</taxon>
        <taxon>Actinomycetes</taxon>
        <taxon>Propionibacteriales</taxon>
        <taxon>Nocardioidaceae</taxon>
        <taxon>Nocardioides</taxon>
    </lineage>
</organism>
<dbReference type="Gene3D" id="3.30.70.100">
    <property type="match status" value="1"/>
</dbReference>
<evidence type="ECO:0000313" key="2">
    <source>
        <dbReference type="EMBL" id="MXG92149.1"/>
    </source>
</evidence>
<dbReference type="AlphaFoldDB" id="A0A6L7F4C7"/>
<evidence type="ECO:0000259" key="1">
    <source>
        <dbReference type="PROSITE" id="PS50925"/>
    </source>
</evidence>
<keyword evidence="3" id="KW-1185">Reference proteome</keyword>
<dbReference type="Proteomes" id="UP000473325">
    <property type="component" value="Unassembled WGS sequence"/>
</dbReference>
<dbReference type="SUPFAM" id="SSF54975">
    <property type="entry name" value="Acylphosphatase/BLUF domain-like"/>
    <property type="match status" value="1"/>
</dbReference>
<dbReference type="Pfam" id="PF04940">
    <property type="entry name" value="BLUF"/>
    <property type="match status" value="1"/>
</dbReference>
<dbReference type="EMBL" id="WUEK01000019">
    <property type="protein sequence ID" value="MXG92149.1"/>
    <property type="molecule type" value="Genomic_DNA"/>
</dbReference>